<gene>
    <name evidence="2" type="ORF">GCM10011583_09960</name>
</gene>
<sequence length="151" mass="15017">MTEQGGGAEPGPREVRAPGPLSWAASVVHPYVDALVDVHGRGLGDDQPAVRQQSGRAAEQTGRVAADADVAVDEQDGAPTPLAGKGIEDGAAQGGTAVAQRTFDGRRADVDAERPLTAGRERGDETAGAAADVQDGALATVQGGEVGGVGA</sequence>
<dbReference type="Proteomes" id="UP000660265">
    <property type="component" value="Unassembled WGS sequence"/>
</dbReference>
<dbReference type="EMBL" id="BMMV01000003">
    <property type="protein sequence ID" value="GGJ80466.1"/>
    <property type="molecule type" value="Genomic_DNA"/>
</dbReference>
<keyword evidence="3" id="KW-1185">Reference proteome</keyword>
<evidence type="ECO:0000313" key="3">
    <source>
        <dbReference type="Proteomes" id="UP000660265"/>
    </source>
</evidence>
<feature type="region of interest" description="Disordered" evidence="1">
    <location>
        <begin position="40"/>
        <end position="136"/>
    </location>
</feature>
<evidence type="ECO:0000313" key="2">
    <source>
        <dbReference type="EMBL" id="GGJ80466.1"/>
    </source>
</evidence>
<organism evidence="2 3">
    <name type="scientific">Streptomyces camponoticapitis</name>
    <dbReference type="NCBI Taxonomy" id="1616125"/>
    <lineage>
        <taxon>Bacteria</taxon>
        <taxon>Bacillati</taxon>
        <taxon>Actinomycetota</taxon>
        <taxon>Actinomycetes</taxon>
        <taxon>Kitasatosporales</taxon>
        <taxon>Streptomycetaceae</taxon>
        <taxon>Streptomyces</taxon>
    </lineage>
</organism>
<feature type="compositionally biased region" description="Basic and acidic residues" evidence="1">
    <location>
        <begin position="103"/>
        <end position="125"/>
    </location>
</feature>
<comment type="caution">
    <text evidence="2">The sequence shown here is derived from an EMBL/GenBank/DDBJ whole genome shotgun (WGS) entry which is preliminary data.</text>
</comment>
<accession>A0ABQ2E1P4</accession>
<evidence type="ECO:0000256" key="1">
    <source>
        <dbReference type="SAM" id="MobiDB-lite"/>
    </source>
</evidence>
<reference evidence="3" key="1">
    <citation type="journal article" date="2019" name="Int. J. Syst. Evol. Microbiol.">
        <title>The Global Catalogue of Microorganisms (GCM) 10K type strain sequencing project: providing services to taxonomists for standard genome sequencing and annotation.</title>
        <authorList>
            <consortium name="The Broad Institute Genomics Platform"/>
            <consortium name="The Broad Institute Genome Sequencing Center for Infectious Disease"/>
            <person name="Wu L."/>
            <person name="Ma J."/>
        </authorList>
    </citation>
    <scope>NUCLEOTIDE SEQUENCE [LARGE SCALE GENOMIC DNA]</scope>
    <source>
        <strain evidence="3">CGMCC 4.7275</strain>
    </source>
</reference>
<name>A0ABQ2E1P4_9ACTN</name>
<proteinExistence type="predicted"/>
<protein>
    <submittedName>
        <fullName evidence="2">Uncharacterized protein</fullName>
    </submittedName>
</protein>